<protein>
    <recommendedName>
        <fullName evidence="4">DUF4190 domain-containing protein</fullName>
    </recommendedName>
</protein>
<keyword evidence="1" id="KW-0812">Transmembrane</keyword>
<reference evidence="2 3" key="1">
    <citation type="submission" date="2019-03" db="EMBL/GenBank/DDBJ databases">
        <title>Genomics of glacier-inhabiting Cryobacterium strains.</title>
        <authorList>
            <person name="Liu Q."/>
            <person name="Xin Y.-H."/>
        </authorList>
    </citation>
    <scope>NUCLEOTIDE SEQUENCE [LARGE SCALE GENOMIC DNA]</scope>
    <source>
        <strain evidence="2 3">HLT2-23</strain>
    </source>
</reference>
<evidence type="ECO:0000313" key="2">
    <source>
        <dbReference type="EMBL" id="TFB73747.1"/>
    </source>
</evidence>
<name>A0A4R8UZ33_9MICO</name>
<evidence type="ECO:0008006" key="4">
    <source>
        <dbReference type="Google" id="ProtNLM"/>
    </source>
</evidence>
<feature type="transmembrane region" description="Helical" evidence="1">
    <location>
        <begin position="58"/>
        <end position="85"/>
    </location>
</feature>
<feature type="transmembrane region" description="Helical" evidence="1">
    <location>
        <begin position="23"/>
        <end position="46"/>
    </location>
</feature>
<evidence type="ECO:0000313" key="3">
    <source>
        <dbReference type="Proteomes" id="UP000298173"/>
    </source>
</evidence>
<evidence type="ECO:0000256" key="1">
    <source>
        <dbReference type="SAM" id="Phobius"/>
    </source>
</evidence>
<dbReference type="Proteomes" id="UP000298173">
    <property type="component" value="Unassembled WGS sequence"/>
</dbReference>
<dbReference type="OrthoDB" id="4775598at2"/>
<comment type="caution">
    <text evidence="2">The sequence shown here is derived from an EMBL/GenBank/DDBJ whole genome shotgun (WGS) entry which is preliminary data.</text>
</comment>
<keyword evidence="1" id="KW-0472">Membrane</keyword>
<sequence>MTETISSPELGTSPIGENPGKKLGLIGLILAFPFNVIGLIVSIVALRKSKKAGFKNLAAVWGIIVGALGTVTLAIIIIVSVGAIATTAAFCAENGAGVFENNGITITCGE</sequence>
<gene>
    <name evidence="2" type="ORF">E3O06_07925</name>
</gene>
<proteinExistence type="predicted"/>
<accession>A0A4R8UZ33</accession>
<dbReference type="AlphaFoldDB" id="A0A4R8UZ33"/>
<keyword evidence="1" id="KW-1133">Transmembrane helix</keyword>
<dbReference type="RefSeq" id="WP_134502499.1">
    <property type="nucleotide sequence ID" value="NZ_SOEY01000016.1"/>
</dbReference>
<keyword evidence="3" id="KW-1185">Reference proteome</keyword>
<dbReference type="EMBL" id="SOEY01000016">
    <property type="protein sequence ID" value="TFB73747.1"/>
    <property type="molecule type" value="Genomic_DNA"/>
</dbReference>
<organism evidence="2 3">
    <name type="scientific">Cryobacterium glaciale</name>
    <dbReference type="NCBI Taxonomy" id="1259145"/>
    <lineage>
        <taxon>Bacteria</taxon>
        <taxon>Bacillati</taxon>
        <taxon>Actinomycetota</taxon>
        <taxon>Actinomycetes</taxon>
        <taxon>Micrococcales</taxon>
        <taxon>Microbacteriaceae</taxon>
        <taxon>Cryobacterium</taxon>
    </lineage>
</organism>